<dbReference type="PANTHER" id="PTHR30157:SF0">
    <property type="entry name" value="NADPH-DEPENDENT FERRIC-CHELATE REDUCTASE"/>
    <property type="match status" value="1"/>
</dbReference>
<protein>
    <submittedName>
        <fullName evidence="3">NADPH-dependent ferric-chelate reductase</fullName>
        <ecNumber evidence="3">1.16.1.9</ecNumber>
    </submittedName>
</protein>
<dbReference type="InterPro" id="IPR017927">
    <property type="entry name" value="FAD-bd_FR_type"/>
</dbReference>
<evidence type="ECO:0000313" key="4">
    <source>
        <dbReference type="Proteomes" id="UP000277294"/>
    </source>
</evidence>
<dbReference type="InterPro" id="IPR039261">
    <property type="entry name" value="FNR_nucleotide-bd"/>
</dbReference>
<accession>A0A3P4B2H7</accession>
<dbReference type="AlphaFoldDB" id="A0A3P4B2H7"/>
<evidence type="ECO:0000256" key="1">
    <source>
        <dbReference type="ARBA" id="ARBA00035644"/>
    </source>
</evidence>
<dbReference type="Proteomes" id="UP000277294">
    <property type="component" value="Unassembled WGS sequence"/>
</dbReference>
<dbReference type="InterPro" id="IPR007037">
    <property type="entry name" value="SIP_rossman_dom"/>
</dbReference>
<evidence type="ECO:0000313" key="3">
    <source>
        <dbReference type="EMBL" id="VCU70262.1"/>
    </source>
</evidence>
<gene>
    <name evidence="3" type="primary">yqjH</name>
    <name evidence="3" type="ORF">PIGHUM_02329</name>
</gene>
<name>A0A3P4B2H7_9BURK</name>
<dbReference type="OrthoDB" id="9814826at2"/>
<evidence type="ECO:0000259" key="2">
    <source>
        <dbReference type="PROSITE" id="PS51384"/>
    </source>
</evidence>
<dbReference type="Pfam" id="PF04954">
    <property type="entry name" value="SIP"/>
    <property type="match status" value="1"/>
</dbReference>
<dbReference type="SUPFAM" id="SSF63380">
    <property type="entry name" value="Riboflavin synthase domain-like"/>
    <property type="match status" value="1"/>
</dbReference>
<dbReference type="InterPro" id="IPR017938">
    <property type="entry name" value="Riboflavin_synthase-like_b-brl"/>
</dbReference>
<dbReference type="CDD" id="cd06193">
    <property type="entry name" value="siderophore_interacting"/>
    <property type="match status" value="1"/>
</dbReference>
<keyword evidence="4" id="KW-1185">Reference proteome</keyword>
<sequence length="272" mass="29859">MEKKIERAARRVRHELKFRLLQVSAVKHVTPRLLCVTLKGDDLEGFASAAHDDHIKVFFPGPGQERPVVPTPGPNGMVFPEGQPRPPARDYTPRRYDASAGELDIEFALHGDGPAAEWAEQARVGQYLGIGGPRGSFVMEGDFDGYLLVGDETALPAIARRLEELPAGAPVRVVAEVENAQEEQVFETRAEVQVTWLHRQGARAGDPGLLTAAVAALPKPAGDWYAWVAAESGVAKRVRQVLVENWQVPKEWIKAAGYWKQGAAATHDRHED</sequence>
<feature type="domain" description="FAD-binding FR-type" evidence="2">
    <location>
        <begin position="16"/>
        <end position="140"/>
    </location>
</feature>
<dbReference type="EC" id="1.16.1.9" evidence="3"/>
<dbReference type="PANTHER" id="PTHR30157">
    <property type="entry name" value="FERRIC REDUCTASE, NADPH-DEPENDENT"/>
    <property type="match status" value="1"/>
</dbReference>
<dbReference type="EMBL" id="UWPJ01000018">
    <property type="protein sequence ID" value="VCU70262.1"/>
    <property type="molecule type" value="Genomic_DNA"/>
</dbReference>
<dbReference type="Gene3D" id="3.40.50.80">
    <property type="entry name" value="Nucleotide-binding domain of ferredoxin-NADP reductase (FNR) module"/>
    <property type="match status" value="1"/>
</dbReference>
<proteinExistence type="inferred from homology"/>
<dbReference type="InterPro" id="IPR039374">
    <property type="entry name" value="SIP_fam"/>
</dbReference>
<organism evidence="3 4">
    <name type="scientific">Pigmentiphaga humi</name>
    <dbReference type="NCBI Taxonomy" id="2478468"/>
    <lineage>
        <taxon>Bacteria</taxon>
        <taxon>Pseudomonadati</taxon>
        <taxon>Pseudomonadota</taxon>
        <taxon>Betaproteobacteria</taxon>
        <taxon>Burkholderiales</taxon>
        <taxon>Alcaligenaceae</taxon>
        <taxon>Pigmentiphaga</taxon>
    </lineage>
</organism>
<dbReference type="InterPro" id="IPR013113">
    <property type="entry name" value="SIP_FAD-bd"/>
</dbReference>
<dbReference type="GO" id="GO:0052851">
    <property type="term" value="F:ferric-chelate reductase (NADPH) activity"/>
    <property type="evidence" value="ECO:0007669"/>
    <property type="project" value="UniProtKB-EC"/>
</dbReference>
<comment type="similarity">
    <text evidence="1">Belongs to the SIP oxidoreductase family.</text>
</comment>
<dbReference type="Pfam" id="PF08021">
    <property type="entry name" value="FAD_binding_9"/>
    <property type="match status" value="1"/>
</dbReference>
<dbReference type="PROSITE" id="PS51384">
    <property type="entry name" value="FAD_FR"/>
    <property type="match status" value="1"/>
</dbReference>
<dbReference type="Gene3D" id="2.40.30.10">
    <property type="entry name" value="Translation factors"/>
    <property type="match status" value="1"/>
</dbReference>
<keyword evidence="3" id="KW-0560">Oxidoreductase</keyword>
<reference evidence="3 4" key="1">
    <citation type="submission" date="2018-10" db="EMBL/GenBank/DDBJ databases">
        <authorList>
            <person name="Criscuolo A."/>
        </authorList>
    </citation>
    <scope>NUCLEOTIDE SEQUENCE [LARGE SCALE GENOMIC DNA]</scope>
    <source>
        <strain evidence="3">DnA1</strain>
    </source>
</reference>